<organism evidence="1 2">
    <name type="scientific">Celeribacter marinus</name>
    <dbReference type="NCBI Taxonomy" id="1397108"/>
    <lineage>
        <taxon>Bacteria</taxon>
        <taxon>Pseudomonadati</taxon>
        <taxon>Pseudomonadota</taxon>
        <taxon>Alphaproteobacteria</taxon>
        <taxon>Rhodobacterales</taxon>
        <taxon>Roseobacteraceae</taxon>
        <taxon>Celeribacter</taxon>
    </lineage>
</organism>
<dbReference type="SUPFAM" id="SSF52540">
    <property type="entry name" value="P-loop containing nucleoside triphosphate hydrolases"/>
    <property type="match status" value="1"/>
</dbReference>
<name>A0A0N9ZY37_9RHOB</name>
<dbReference type="InterPro" id="IPR027417">
    <property type="entry name" value="P-loop_NTPase"/>
</dbReference>
<dbReference type="PATRIC" id="fig|1397108.4.peg.1233"/>
<dbReference type="AlphaFoldDB" id="A0A0N9ZY37"/>
<accession>A0A0N9ZY37</accession>
<sequence length="274" mass="30616">MKRRVVIHAGFHKTGTTTLQHTLAQNADLIAPHIEMRLPKDPLLDLLALSSKNFSQMRNRPTRQALRNEAEAFFETFDAHDPRPLLISHENLCGHYPGYKNIRNFSAAGPAMKLISEGFEAAWGSLDTLSFYFSTRRNGWLASCHWQRLKQKRYKLSLDEFEARYRGADDFGTVLADMRARLGVVTVSSCALEDMDHPISPVLTLFGLSHLQSALTIPPNTNASASLDARAALVDAHKNDLRGPDYWALRRSIFGEDNTEMGTAPSDAFASSSR</sequence>
<dbReference type="KEGG" id="cmar:IMCC12053_1204"/>
<dbReference type="EMBL" id="CP012023">
    <property type="protein sequence ID" value="ALI55152.1"/>
    <property type="molecule type" value="Genomic_DNA"/>
</dbReference>
<proteinExistence type="predicted"/>
<protein>
    <submittedName>
        <fullName evidence="1">Uncharacterized protein</fullName>
    </submittedName>
</protein>
<evidence type="ECO:0000313" key="1">
    <source>
        <dbReference type="EMBL" id="ALI55152.1"/>
    </source>
</evidence>
<reference evidence="2" key="1">
    <citation type="submission" date="2015-05" db="EMBL/GenBank/DDBJ databases">
        <authorList>
            <person name="Oh H.-M."/>
            <person name="Yang J.-A."/>
            <person name="Cho J.-C."/>
            <person name="Kang I."/>
        </authorList>
    </citation>
    <scope>NUCLEOTIDE SEQUENCE [LARGE SCALE GENOMIC DNA]</scope>
    <source>
        <strain evidence="2">IMCC 12053</strain>
    </source>
</reference>
<evidence type="ECO:0000313" key="2">
    <source>
        <dbReference type="Proteomes" id="UP000064920"/>
    </source>
</evidence>
<dbReference type="OrthoDB" id="7705857at2"/>
<keyword evidence="2" id="KW-1185">Reference proteome</keyword>
<dbReference type="Proteomes" id="UP000064920">
    <property type="component" value="Chromosome"/>
</dbReference>
<gene>
    <name evidence="1" type="ORF">IMCC12053_1204</name>
</gene>
<dbReference type="RefSeq" id="WP_062216607.1">
    <property type="nucleotide sequence ID" value="NZ_CP012023.1"/>
</dbReference>
<dbReference type="STRING" id="1397108.IMCC12053_1204"/>